<dbReference type="Gene3D" id="1.10.510.10">
    <property type="entry name" value="Transferase(Phosphotransferase) domain 1"/>
    <property type="match status" value="1"/>
</dbReference>
<evidence type="ECO:0000313" key="8">
    <source>
        <dbReference type="Proteomes" id="UP000504621"/>
    </source>
</evidence>
<dbReference type="PANTHER" id="PTHR48011">
    <property type="entry name" value="CCR4-NOT TRANSCRIPTIONAL COMPLEX SUBUNIT CAF120-RELATED"/>
    <property type="match status" value="1"/>
</dbReference>
<reference evidence="9" key="1">
    <citation type="submission" date="2025-08" db="UniProtKB">
        <authorList>
            <consortium name="RefSeq"/>
        </authorList>
    </citation>
    <scope>IDENTIFICATION</scope>
    <source>
        <tissue evidence="9">Leaf</tissue>
    </source>
</reference>
<keyword evidence="6" id="KW-0723">Serine/threonine-protein kinase</keyword>
<keyword evidence="2 5" id="KW-0547">Nucleotide-binding</keyword>
<dbReference type="OrthoDB" id="25592at2759"/>
<dbReference type="GO" id="GO:0004674">
    <property type="term" value="F:protein serine/threonine kinase activity"/>
    <property type="evidence" value="ECO:0007669"/>
    <property type="project" value="UniProtKB-KW"/>
</dbReference>
<evidence type="ECO:0000256" key="4">
    <source>
        <dbReference type="ARBA" id="ARBA00022840"/>
    </source>
</evidence>
<dbReference type="InterPro" id="IPR000719">
    <property type="entry name" value="Prot_kinase_dom"/>
</dbReference>
<keyword evidence="1" id="KW-0808">Transferase</keyword>
<evidence type="ECO:0000259" key="7">
    <source>
        <dbReference type="PROSITE" id="PS50011"/>
    </source>
</evidence>
<evidence type="ECO:0000256" key="5">
    <source>
        <dbReference type="PROSITE-ProRule" id="PRU10141"/>
    </source>
</evidence>
<evidence type="ECO:0000256" key="3">
    <source>
        <dbReference type="ARBA" id="ARBA00022777"/>
    </source>
</evidence>
<evidence type="ECO:0000256" key="6">
    <source>
        <dbReference type="RuleBase" id="RU000304"/>
    </source>
</evidence>
<feature type="binding site" evidence="5">
    <location>
        <position position="49"/>
    </location>
    <ligand>
        <name>ATP</name>
        <dbReference type="ChEBI" id="CHEBI:30616"/>
    </ligand>
</feature>
<keyword evidence="4 5" id="KW-0067">ATP-binding</keyword>
<dbReference type="GO" id="GO:0007165">
    <property type="term" value="P:signal transduction"/>
    <property type="evidence" value="ECO:0007669"/>
    <property type="project" value="TreeGrafter"/>
</dbReference>
<evidence type="ECO:0000256" key="1">
    <source>
        <dbReference type="ARBA" id="ARBA00022679"/>
    </source>
</evidence>
<dbReference type="InterPro" id="IPR011009">
    <property type="entry name" value="Kinase-like_dom_sf"/>
</dbReference>
<dbReference type="RefSeq" id="XP_021288831.1">
    <property type="nucleotide sequence ID" value="XM_021433156.1"/>
</dbReference>
<proteinExistence type="inferred from homology"/>
<name>A0A6J1APS6_9ROSI</name>
<protein>
    <submittedName>
        <fullName evidence="9">Mitogen-activated protein kinase kinase kinase ANP1-like</fullName>
    </submittedName>
</protein>
<dbReference type="SUPFAM" id="SSF56112">
    <property type="entry name" value="Protein kinase-like (PK-like)"/>
    <property type="match status" value="1"/>
</dbReference>
<dbReference type="PROSITE" id="PS50011">
    <property type="entry name" value="PROTEIN_KINASE_DOM"/>
    <property type="match status" value="1"/>
</dbReference>
<sequence length="316" mass="35315">MDYAVVKGLTRGGSTLEWINVKTLGEGSFGVVHLVKPIKPDLDPIFAAKSCLYQESLSLQKEQRILRRLGGCPFIVRCFGDALSIDEKGEVVYNLFLEYAPRGDLFDLITKRYGGKIPECNARFYARMLVLGLRNIHERGYVHCDLKPENILVFPFDLNGLINGLKIADFGLARQPGERVDGPPGKVNFPGTAVNMPPESVENAKISASLDIWSLGCVVLQMITGEPPWEYENLTDLAIKLFHSRNPPKIPENMSSAGKDFLMKCFARNPSERWTAAMLLNHPYLLPDLPSQTNSLHRAQAGSRLPSMKHQTMQFN</sequence>
<dbReference type="Proteomes" id="UP000504621">
    <property type="component" value="Unplaced"/>
</dbReference>
<dbReference type="SMART" id="SM00220">
    <property type="entry name" value="S_TKc"/>
    <property type="match status" value="1"/>
</dbReference>
<dbReference type="PROSITE" id="PS00108">
    <property type="entry name" value="PROTEIN_KINASE_ST"/>
    <property type="match status" value="1"/>
</dbReference>
<dbReference type="PROSITE" id="PS00107">
    <property type="entry name" value="PROTEIN_KINASE_ATP"/>
    <property type="match status" value="1"/>
</dbReference>
<dbReference type="GeneID" id="110420011"/>
<gene>
    <name evidence="9" type="primary">LOC110420011</name>
</gene>
<evidence type="ECO:0000256" key="2">
    <source>
        <dbReference type="ARBA" id="ARBA00022741"/>
    </source>
</evidence>
<dbReference type="InterPro" id="IPR017441">
    <property type="entry name" value="Protein_kinase_ATP_BS"/>
</dbReference>
<organism evidence="8 9">
    <name type="scientific">Herrania umbratica</name>
    <dbReference type="NCBI Taxonomy" id="108875"/>
    <lineage>
        <taxon>Eukaryota</taxon>
        <taxon>Viridiplantae</taxon>
        <taxon>Streptophyta</taxon>
        <taxon>Embryophyta</taxon>
        <taxon>Tracheophyta</taxon>
        <taxon>Spermatophyta</taxon>
        <taxon>Magnoliopsida</taxon>
        <taxon>eudicotyledons</taxon>
        <taxon>Gunneridae</taxon>
        <taxon>Pentapetalae</taxon>
        <taxon>rosids</taxon>
        <taxon>malvids</taxon>
        <taxon>Malvales</taxon>
        <taxon>Malvaceae</taxon>
        <taxon>Byttnerioideae</taxon>
        <taxon>Herrania</taxon>
    </lineage>
</organism>
<dbReference type="InterPro" id="IPR052751">
    <property type="entry name" value="Plant_MAPKKK"/>
</dbReference>
<dbReference type="InterPro" id="IPR008271">
    <property type="entry name" value="Ser/Thr_kinase_AS"/>
</dbReference>
<keyword evidence="3" id="KW-0418">Kinase</keyword>
<feature type="domain" description="Protein kinase" evidence="7">
    <location>
        <begin position="18"/>
        <end position="285"/>
    </location>
</feature>
<dbReference type="PANTHER" id="PTHR48011:SF51">
    <property type="entry name" value="PROTEIN KINASE SUPERFAMILY PROTEIN"/>
    <property type="match status" value="1"/>
</dbReference>
<comment type="similarity">
    <text evidence="6">Belongs to the protein kinase superfamily.</text>
</comment>
<dbReference type="AlphaFoldDB" id="A0A6J1APS6"/>
<keyword evidence="8" id="KW-1185">Reference proteome</keyword>
<accession>A0A6J1APS6</accession>
<evidence type="ECO:0000313" key="9">
    <source>
        <dbReference type="RefSeq" id="XP_021288831.1"/>
    </source>
</evidence>
<dbReference type="GO" id="GO:0005524">
    <property type="term" value="F:ATP binding"/>
    <property type="evidence" value="ECO:0007669"/>
    <property type="project" value="UniProtKB-UniRule"/>
</dbReference>
<dbReference type="Pfam" id="PF00069">
    <property type="entry name" value="Pkinase"/>
    <property type="match status" value="1"/>
</dbReference>